<dbReference type="AlphaFoldDB" id="A0AAV7MB07"/>
<dbReference type="Proteomes" id="UP001066276">
    <property type="component" value="Chromosome 10"/>
</dbReference>
<feature type="compositionally biased region" description="Low complexity" evidence="1">
    <location>
        <begin position="213"/>
        <end position="222"/>
    </location>
</feature>
<dbReference type="EMBL" id="JANPWB010000014">
    <property type="protein sequence ID" value="KAJ1099677.1"/>
    <property type="molecule type" value="Genomic_DNA"/>
</dbReference>
<feature type="compositionally biased region" description="Pro residues" evidence="1">
    <location>
        <begin position="190"/>
        <end position="200"/>
    </location>
</feature>
<evidence type="ECO:0000313" key="3">
    <source>
        <dbReference type="Proteomes" id="UP001066276"/>
    </source>
</evidence>
<keyword evidence="3" id="KW-1185">Reference proteome</keyword>
<accession>A0AAV7MB07</accession>
<feature type="region of interest" description="Disordered" evidence="1">
    <location>
        <begin position="93"/>
        <end position="230"/>
    </location>
</feature>
<feature type="compositionally biased region" description="Low complexity" evidence="1">
    <location>
        <begin position="8"/>
        <end position="27"/>
    </location>
</feature>
<name>A0AAV7MB07_PLEWA</name>
<evidence type="ECO:0000256" key="1">
    <source>
        <dbReference type="SAM" id="MobiDB-lite"/>
    </source>
</evidence>
<sequence>MTQATRRSALQSQQGTSAGSQAGSSRQPRARSGRRSLSQRARPRALHQHKARLATNLASDPTAGAPQLHIHRRAVSVAASTVRLRQRAAWALASQHPPHGGRTTTGRNRPLIQAGRPARQSRVLTSPGSHRGRSTWCRRELRSDPTADLAPRVRLPTSSKRRHHNRRHRAPHLADQPGQKSPRRHVPSRPVQPRPGPPPRMFARRRPGPYLPPQRLAAPAPLQCRQAGKA</sequence>
<feature type="compositionally biased region" description="Basic residues" evidence="1">
    <location>
        <begin position="159"/>
        <end position="171"/>
    </location>
</feature>
<gene>
    <name evidence="2" type="ORF">NDU88_004776</name>
</gene>
<organism evidence="2 3">
    <name type="scientific">Pleurodeles waltl</name>
    <name type="common">Iberian ribbed newt</name>
    <dbReference type="NCBI Taxonomy" id="8319"/>
    <lineage>
        <taxon>Eukaryota</taxon>
        <taxon>Metazoa</taxon>
        <taxon>Chordata</taxon>
        <taxon>Craniata</taxon>
        <taxon>Vertebrata</taxon>
        <taxon>Euteleostomi</taxon>
        <taxon>Amphibia</taxon>
        <taxon>Batrachia</taxon>
        <taxon>Caudata</taxon>
        <taxon>Salamandroidea</taxon>
        <taxon>Salamandridae</taxon>
        <taxon>Pleurodelinae</taxon>
        <taxon>Pleurodeles</taxon>
    </lineage>
</organism>
<protein>
    <submittedName>
        <fullName evidence="2">Uncharacterized protein</fullName>
    </submittedName>
</protein>
<proteinExistence type="predicted"/>
<evidence type="ECO:0000313" key="2">
    <source>
        <dbReference type="EMBL" id="KAJ1099677.1"/>
    </source>
</evidence>
<reference evidence="2" key="1">
    <citation type="journal article" date="2022" name="bioRxiv">
        <title>Sequencing and chromosome-scale assembly of the giantPleurodeles waltlgenome.</title>
        <authorList>
            <person name="Brown T."/>
            <person name="Elewa A."/>
            <person name="Iarovenko S."/>
            <person name="Subramanian E."/>
            <person name="Araus A.J."/>
            <person name="Petzold A."/>
            <person name="Susuki M."/>
            <person name="Suzuki K.-i.T."/>
            <person name="Hayashi T."/>
            <person name="Toyoda A."/>
            <person name="Oliveira C."/>
            <person name="Osipova E."/>
            <person name="Leigh N.D."/>
            <person name="Simon A."/>
            <person name="Yun M.H."/>
        </authorList>
    </citation>
    <scope>NUCLEOTIDE SEQUENCE</scope>
    <source>
        <strain evidence="2">20211129_DDA</strain>
        <tissue evidence="2">Liver</tissue>
    </source>
</reference>
<comment type="caution">
    <text evidence="2">The sequence shown here is derived from an EMBL/GenBank/DDBJ whole genome shotgun (WGS) entry which is preliminary data.</text>
</comment>
<feature type="compositionally biased region" description="Basic residues" evidence="1">
    <location>
        <begin position="41"/>
        <end position="52"/>
    </location>
</feature>
<feature type="region of interest" description="Disordered" evidence="1">
    <location>
        <begin position="1"/>
        <end position="60"/>
    </location>
</feature>